<protein>
    <submittedName>
        <fullName evidence="7">Transporter, LysE family</fullName>
    </submittedName>
</protein>
<proteinExistence type="predicted"/>
<evidence type="ECO:0000313" key="7">
    <source>
        <dbReference type="EMBL" id="QKF66782.1"/>
    </source>
</evidence>
<dbReference type="GO" id="GO:0005886">
    <property type="term" value="C:plasma membrane"/>
    <property type="evidence" value="ECO:0007669"/>
    <property type="project" value="UniProtKB-SubCell"/>
</dbReference>
<accession>A0AAE7BAG8</accession>
<reference evidence="7 8" key="1">
    <citation type="submission" date="2020-05" db="EMBL/GenBank/DDBJ databases">
        <title>Complete genome sequencing of Campylobacter and Arcobacter type strains.</title>
        <authorList>
            <person name="Miller W.G."/>
            <person name="Yee E."/>
        </authorList>
    </citation>
    <scope>NUCLEOTIDE SEQUENCE [LARGE SCALE GENOMIC DNA]</scope>
    <source>
        <strain evidence="7 8">LMG 26156</strain>
    </source>
</reference>
<comment type="subcellular location">
    <subcellularLocation>
        <location evidence="1">Cell membrane</location>
        <topology evidence="1">Multi-pass membrane protein</topology>
    </subcellularLocation>
</comment>
<name>A0AAE7BAG8_9BACT</name>
<dbReference type="RefSeq" id="WP_128358691.1">
    <property type="nucleotide sequence ID" value="NZ_CP053840.1"/>
</dbReference>
<feature type="transmembrane region" description="Helical" evidence="6">
    <location>
        <begin position="6"/>
        <end position="27"/>
    </location>
</feature>
<keyword evidence="8" id="KW-1185">Reference proteome</keyword>
<keyword evidence="4 6" id="KW-1133">Transmembrane helix</keyword>
<evidence type="ECO:0000256" key="4">
    <source>
        <dbReference type="ARBA" id="ARBA00022989"/>
    </source>
</evidence>
<keyword evidence="5 6" id="KW-0472">Membrane</keyword>
<dbReference type="Proteomes" id="UP000503482">
    <property type="component" value="Chromosome"/>
</dbReference>
<dbReference type="AlphaFoldDB" id="A0AAE7BAG8"/>
<dbReference type="PANTHER" id="PTHR30086">
    <property type="entry name" value="ARGININE EXPORTER PROTEIN ARGO"/>
    <property type="match status" value="1"/>
</dbReference>
<evidence type="ECO:0000256" key="1">
    <source>
        <dbReference type="ARBA" id="ARBA00004651"/>
    </source>
</evidence>
<feature type="transmembrane region" description="Helical" evidence="6">
    <location>
        <begin position="173"/>
        <end position="193"/>
    </location>
</feature>
<feature type="transmembrane region" description="Helical" evidence="6">
    <location>
        <begin position="68"/>
        <end position="85"/>
    </location>
</feature>
<evidence type="ECO:0000256" key="6">
    <source>
        <dbReference type="SAM" id="Phobius"/>
    </source>
</evidence>
<dbReference type="InterPro" id="IPR001123">
    <property type="entry name" value="LeuE-type"/>
</dbReference>
<evidence type="ECO:0000256" key="3">
    <source>
        <dbReference type="ARBA" id="ARBA00022692"/>
    </source>
</evidence>
<feature type="transmembrane region" description="Helical" evidence="6">
    <location>
        <begin position="138"/>
        <end position="161"/>
    </location>
</feature>
<dbReference type="PANTHER" id="PTHR30086:SF20">
    <property type="entry name" value="ARGININE EXPORTER PROTEIN ARGO-RELATED"/>
    <property type="match status" value="1"/>
</dbReference>
<dbReference type="EMBL" id="CP053840">
    <property type="protein sequence ID" value="QKF66782.1"/>
    <property type="molecule type" value="Genomic_DNA"/>
</dbReference>
<dbReference type="GO" id="GO:0033228">
    <property type="term" value="P:cysteine export across plasma membrane"/>
    <property type="evidence" value="ECO:0007669"/>
    <property type="project" value="TreeGrafter"/>
</dbReference>
<feature type="transmembrane region" description="Helical" evidence="6">
    <location>
        <begin position="106"/>
        <end position="132"/>
    </location>
</feature>
<evidence type="ECO:0000313" key="8">
    <source>
        <dbReference type="Proteomes" id="UP000503482"/>
    </source>
</evidence>
<keyword evidence="2" id="KW-1003">Cell membrane</keyword>
<organism evidence="7 8">
    <name type="scientific">Arcobacter venerupis</name>
    <dbReference type="NCBI Taxonomy" id="1054033"/>
    <lineage>
        <taxon>Bacteria</taxon>
        <taxon>Pseudomonadati</taxon>
        <taxon>Campylobacterota</taxon>
        <taxon>Epsilonproteobacteria</taxon>
        <taxon>Campylobacterales</taxon>
        <taxon>Arcobacteraceae</taxon>
        <taxon>Arcobacter</taxon>
    </lineage>
</organism>
<evidence type="ECO:0000256" key="5">
    <source>
        <dbReference type="ARBA" id="ARBA00023136"/>
    </source>
</evidence>
<evidence type="ECO:0000256" key="2">
    <source>
        <dbReference type="ARBA" id="ARBA00022475"/>
    </source>
</evidence>
<keyword evidence="3 6" id="KW-0812">Transmembrane</keyword>
<sequence length="194" mass="22298">MNIVFFLLYCCLMIVTPGPTNIMILTTVHNYGVRKAFEFSIGATFAFFILLSISVIFNSILINFLPNIIIILQIIGAIYMLYLAYQIFKMNKSTKNKSQFSSFKTGFFMQFVNPKPILFTLTVFPSFILPYYKSFWQLSFFVILITFIACVAFSLWVLFGKVLKSFLDKYNKLANNIMAIFLVVCAIMISGIFN</sequence>
<dbReference type="GO" id="GO:0015171">
    <property type="term" value="F:amino acid transmembrane transporter activity"/>
    <property type="evidence" value="ECO:0007669"/>
    <property type="project" value="TreeGrafter"/>
</dbReference>
<dbReference type="KEGG" id="avp:AVENP_1228"/>
<gene>
    <name evidence="7" type="ORF">AVENP_1228</name>
</gene>
<dbReference type="Pfam" id="PF01810">
    <property type="entry name" value="LysE"/>
    <property type="match status" value="1"/>
</dbReference>
<feature type="transmembrane region" description="Helical" evidence="6">
    <location>
        <begin position="39"/>
        <end position="62"/>
    </location>
</feature>